<dbReference type="CDD" id="cd03784">
    <property type="entry name" value="GT1_Gtf-like"/>
    <property type="match status" value="1"/>
</dbReference>
<accession>A0AAV5JTX0</accession>
<organism evidence="6 7">
    <name type="scientific">Rubroshorea leprosula</name>
    <dbReference type="NCBI Taxonomy" id="152421"/>
    <lineage>
        <taxon>Eukaryota</taxon>
        <taxon>Viridiplantae</taxon>
        <taxon>Streptophyta</taxon>
        <taxon>Embryophyta</taxon>
        <taxon>Tracheophyta</taxon>
        <taxon>Spermatophyta</taxon>
        <taxon>Magnoliopsida</taxon>
        <taxon>eudicotyledons</taxon>
        <taxon>Gunneridae</taxon>
        <taxon>Pentapetalae</taxon>
        <taxon>rosids</taxon>
        <taxon>malvids</taxon>
        <taxon>Malvales</taxon>
        <taxon>Dipterocarpaceae</taxon>
        <taxon>Rubroshorea</taxon>
    </lineage>
</organism>
<dbReference type="EC" id="2.4.1.-" evidence="5"/>
<evidence type="ECO:0000313" key="6">
    <source>
        <dbReference type="EMBL" id="GKV18034.1"/>
    </source>
</evidence>
<keyword evidence="3 4" id="KW-0808">Transferase</keyword>
<proteinExistence type="inferred from homology"/>
<dbReference type="FunFam" id="3.40.50.2000:FF:000019">
    <property type="entry name" value="Glycosyltransferase"/>
    <property type="match status" value="1"/>
</dbReference>
<evidence type="ECO:0000256" key="2">
    <source>
        <dbReference type="ARBA" id="ARBA00022676"/>
    </source>
</evidence>
<dbReference type="GO" id="GO:0080044">
    <property type="term" value="F:quercetin 7-O-glucosyltransferase activity"/>
    <property type="evidence" value="ECO:0007669"/>
    <property type="project" value="TreeGrafter"/>
</dbReference>
<gene>
    <name evidence="6" type="ORF">SLEP1_g28464</name>
</gene>
<comment type="caution">
    <text evidence="6">The sequence shown here is derived from an EMBL/GenBank/DDBJ whole genome shotgun (WGS) entry which is preliminary data.</text>
</comment>
<evidence type="ECO:0000256" key="5">
    <source>
        <dbReference type="RuleBase" id="RU362057"/>
    </source>
</evidence>
<dbReference type="SUPFAM" id="SSF53756">
    <property type="entry name" value="UDP-Glycosyltransferase/glycogen phosphorylase"/>
    <property type="match status" value="1"/>
</dbReference>
<reference evidence="6 7" key="1">
    <citation type="journal article" date="2021" name="Commun. Biol.">
        <title>The genome of Shorea leprosula (Dipterocarpaceae) highlights the ecological relevance of drought in aseasonal tropical rainforests.</title>
        <authorList>
            <person name="Ng K.K.S."/>
            <person name="Kobayashi M.J."/>
            <person name="Fawcett J.A."/>
            <person name="Hatakeyama M."/>
            <person name="Paape T."/>
            <person name="Ng C.H."/>
            <person name="Ang C.C."/>
            <person name="Tnah L.H."/>
            <person name="Lee C.T."/>
            <person name="Nishiyama T."/>
            <person name="Sese J."/>
            <person name="O'Brien M.J."/>
            <person name="Copetti D."/>
            <person name="Mohd Noor M.I."/>
            <person name="Ong R.C."/>
            <person name="Putra M."/>
            <person name="Sireger I.Z."/>
            <person name="Indrioko S."/>
            <person name="Kosugi Y."/>
            <person name="Izuno A."/>
            <person name="Isagi Y."/>
            <person name="Lee S.L."/>
            <person name="Shimizu K.K."/>
        </authorList>
    </citation>
    <scope>NUCLEOTIDE SEQUENCE [LARGE SCALE GENOMIC DNA]</scope>
    <source>
        <strain evidence="6">214</strain>
    </source>
</reference>
<keyword evidence="2 4" id="KW-0328">Glycosyltransferase</keyword>
<evidence type="ECO:0000256" key="1">
    <source>
        <dbReference type="ARBA" id="ARBA00009995"/>
    </source>
</evidence>
<name>A0AAV5JTX0_9ROSI</name>
<dbReference type="Gene3D" id="3.40.50.2000">
    <property type="entry name" value="Glycogen Phosphorylase B"/>
    <property type="match status" value="2"/>
</dbReference>
<dbReference type="EMBL" id="BPVZ01000049">
    <property type="protein sequence ID" value="GKV18034.1"/>
    <property type="molecule type" value="Genomic_DNA"/>
</dbReference>
<dbReference type="InterPro" id="IPR002213">
    <property type="entry name" value="UDP_glucos_trans"/>
</dbReference>
<dbReference type="InterPro" id="IPR035595">
    <property type="entry name" value="UDP_glycos_trans_CS"/>
</dbReference>
<dbReference type="AlphaFoldDB" id="A0AAV5JTX0"/>
<protein>
    <recommendedName>
        <fullName evidence="5">Glycosyltransferase</fullName>
        <ecNumber evidence="5">2.4.1.-</ecNumber>
    </recommendedName>
</protein>
<dbReference type="GO" id="GO:0080043">
    <property type="term" value="F:quercetin 3-O-glucosyltransferase activity"/>
    <property type="evidence" value="ECO:0007669"/>
    <property type="project" value="TreeGrafter"/>
</dbReference>
<dbReference type="PANTHER" id="PTHR11926">
    <property type="entry name" value="GLUCOSYL/GLUCURONOSYL TRANSFERASES"/>
    <property type="match status" value="1"/>
</dbReference>
<keyword evidence="7" id="KW-1185">Reference proteome</keyword>
<evidence type="ECO:0000256" key="4">
    <source>
        <dbReference type="RuleBase" id="RU003718"/>
    </source>
</evidence>
<dbReference type="PANTHER" id="PTHR11926:SF1546">
    <property type="entry name" value="GLYCOSYLTRANSFERASE"/>
    <property type="match status" value="1"/>
</dbReference>
<dbReference type="Proteomes" id="UP001054252">
    <property type="component" value="Unassembled WGS sequence"/>
</dbReference>
<dbReference type="PROSITE" id="PS00375">
    <property type="entry name" value="UDPGT"/>
    <property type="match status" value="1"/>
</dbReference>
<sequence length="460" mass="51416">MAQPHNILVVAFPAQGHINPALQVAKLLMNQGVRVTFMTSISAINRMNRSSPVKGLSYAGFSDGNDDGSKPEHDINNYIYEVERCGSSTLREFLAARNKNGTQFTHIVYSLILPWVAVVGREFYIPSTFHWNQPASILALYYHYMKDYGDVIKKGIEDPSFVIELPGLPPLKSHDLPSFFMPSDPNYAVVPTMRRQIELLDQETNPKVLVNVFDALESEVLQAIKEYNMVGIGPLVPSAFLDGKDPSDTSFGGDLFKGTRDYIHWLNSKPENSVIYVSFGSLAVLAKSQTEEIARGLLATGFPFLWVMREGGEREKEEKLSCKEELEKQGMIVPWCSQVEILSHPSVGCFLTHCGWNSTIESLVSGVPIVAFPQWSDQGTNSKLAQDVWKTGVRVIKNEEGTVESHEIKRCLELVMGNEEMRRSAKKWKDLAREAAMEGGSSYKNIKVFVDELGKTSLRS</sequence>
<comment type="similarity">
    <text evidence="1 4">Belongs to the UDP-glycosyltransferase family.</text>
</comment>
<evidence type="ECO:0000256" key="3">
    <source>
        <dbReference type="ARBA" id="ARBA00022679"/>
    </source>
</evidence>
<evidence type="ECO:0000313" key="7">
    <source>
        <dbReference type="Proteomes" id="UP001054252"/>
    </source>
</evidence>
<dbReference type="Pfam" id="PF00201">
    <property type="entry name" value="UDPGT"/>
    <property type="match status" value="1"/>
</dbReference>